<keyword evidence="2" id="KW-0732">Signal</keyword>
<feature type="signal peptide" evidence="2">
    <location>
        <begin position="1"/>
        <end position="23"/>
    </location>
</feature>
<dbReference type="RefSeq" id="WP_149299934.1">
    <property type="nucleotide sequence ID" value="NZ_VTWH01000002.1"/>
</dbReference>
<gene>
    <name evidence="3" type="ORF">FPY71_09490</name>
</gene>
<reference evidence="3 4" key="1">
    <citation type="submission" date="2019-08" db="EMBL/GenBank/DDBJ databases">
        <title>Aureimonas fodiniaquatilis sp. nov., isolated from a coal mine wastewater.</title>
        <authorList>
            <person name="Kim W."/>
        </authorList>
    </citation>
    <scope>NUCLEOTIDE SEQUENCE [LARGE SCALE GENOMIC DNA]</scope>
    <source>
        <strain evidence="3 4">CAU 1482</strain>
    </source>
</reference>
<evidence type="ECO:0000313" key="4">
    <source>
        <dbReference type="Proteomes" id="UP000324738"/>
    </source>
</evidence>
<feature type="compositionally biased region" description="Polar residues" evidence="1">
    <location>
        <begin position="51"/>
        <end position="68"/>
    </location>
</feature>
<protein>
    <submittedName>
        <fullName evidence="3">Uncharacterized protein</fullName>
    </submittedName>
</protein>
<name>A0A5B0DZR8_9HYPH</name>
<feature type="chain" id="PRO_5022760845" evidence="2">
    <location>
        <begin position="24"/>
        <end position="125"/>
    </location>
</feature>
<evidence type="ECO:0000256" key="2">
    <source>
        <dbReference type="SAM" id="SignalP"/>
    </source>
</evidence>
<sequence length="125" mass="14582">MSVFRPVLSGCLVAAAITFSGFAVPKMAIAQDLNTLDRHLDSQRWNRLQDHQNQTRTMGPRSQQTRPSKNLAKCTENHVPRGDYRRMEAEYHKKRRAEGKRNADRWSRQQADAWYQRLKARGVCR</sequence>
<organism evidence="3 4">
    <name type="scientific">Aureimonas fodinaquatilis</name>
    <dbReference type="NCBI Taxonomy" id="2565783"/>
    <lineage>
        <taxon>Bacteria</taxon>
        <taxon>Pseudomonadati</taxon>
        <taxon>Pseudomonadota</taxon>
        <taxon>Alphaproteobacteria</taxon>
        <taxon>Hyphomicrobiales</taxon>
        <taxon>Aurantimonadaceae</taxon>
        <taxon>Aureimonas</taxon>
    </lineage>
</organism>
<proteinExistence type="predicted"/>
<dbReference type="Proteomes" id="UP000324738">
    <property type="component" value="Unassembled WGS sequence"/>
</dbReference>
<comment type="caution">
    <text evidence="3">The sequence shown here is derived from an EMBL/GenBank/DDBJ whole genome shotgun (WGS) entry which is preliminary data.</text>
</comment>
<dbReference type="EMBL" id="VTWH01000002">
    <property type="protein sequence ID" value="KAA0970709.1"/>
    <property type="molecule type" value="Genomic_DNA"/>
</dbReference>
<evidence type="ECO:0000313" key="3">
    <source>
        <dbReference type="EMBL" id="KAA0970709.1"/>
    </source>
</evidence>
<dbReference type="AlphaFoldDB" id="A0A5B0DZR8"/>
<evidence type="ECO:0000256" key="1">
    <source>
        <dbReference type="SAM" id="MobiDB-lite"/>
    </source>
</evidence>
<accession>A0A5B0DZR8</accession>
<keyword evidence="4" id="KW-1185">Reference proteome</keyword>
<feature type="region of interest" description="Disordered" evidence="1">
    <location>
        <begin position="49"/>
        <end position="71"/>
    </location>
</feature>